<name>A0A645CKA5_9ZZZZ</name>
<gene>
    <name evidence="1" type="ORF">SDC9_124394</name>
</gene>
<dbReference type="AlphaFoldDB" id="A0A645CKA5"/>
<dbReference type="EMBL" id="VSSQ01027913">
    <property type="protein sequence ID" value="MPM77391.1"/>
    <property type="molecule type" value="Genomic_DNA"/>
</dbReference>
<evidence type="ECO:0000313" key="1">
    <source>
        <dbReference type="EMBL" id="MPM77391.1"/>
    </source>
</evidence>
<protein>
    <submittedName>
        <fullName evidence="1">Uncharacterized protein</fullName>
    </submittedName>
</protein>
<organism evidence="1">
    <name type="scientific">bioreactor metagenome</name>
    <dbReference type="NCBI Taxonomy" id="1076179"/>
    <lineage>
        <taxon>unclassified sequences</taxon>
        <taxon>metagenomes</taxon>
        <taxon>ecological metagenomes</taxon>
    </lineage>
</organism>
<proteinExistence type="predicted"/>
<comment type="caution">
    <text evidence="1">The sequence shown here is derived from an EMBL/GenBank/DDBJ whole genome shotgun (WGS) entry which is preliminary data.</text>
</comment>
<accession>A0A645CKA5</accession>
<reference evidence="1" key="1">
    <citation type="submission" date="2019-08" db="EMBL/GenBank/DDBJ databases">
        <authorList>
            <person name="Kucharzyk K."/>
            <person name="Murdoch R.W."/>
            <person name="Higgins S."/>
            <person name="Loffler F."/>
        </authorList>
    </citation>
    <scope>NUCLEOTIDE SEQUENCE</scope>
</reference>
<sequence>MRFFRLRLQNDNTMVQFDFNIFWVILKCERSIKNKQFIVGVVVRRNAGGHEVLPYNNVFACYFFGW</sequence>